<sequence length="610" mass="70416">MLELILHQQQSRQLLKQKKLLQTQEDQSNIVQALNVDALKVDLVMIQNTCYGKENNISETALSKSVKESNSDFETKDVHAIRYKIQMSDKYFAEYTRIKVKQFRETLLQHMSYVKKFVAERTRHERQYDIKGNKRQMQTQEKMPDESSRSGNDTDTNDANIKPIYDEEPMAEIQLIDKCNIFSTRQHHNEQPEIINEDVNGMEKVEDSIDENSLADLNNLKETINELATNEIQHPITKGNIDKEDEIKKVSPEIVVSSNLSQAPGFEHTKITSSKCSTSIARYRKKDIKGVSLIKELSRIIEVGDSLGFDVRSMDRGRSRGRISMWDLNSLIKDDIWCDDAFIIEKGHWRNTVGDCYMINIYGPRDSLAKAILWNGIGDFMHQQIARIKQWHSETKTSDRVTKHDKLKLIKYIERKIKTGYANDDDCDSRIKLLQGVDRLDTFESFDLFQKARVKWDIKGDENFKFFQALIKKKKRDQMIYGIMKEDEVKNAVWDCAFSKAPGPNGFSFTFVKKYRDYIKVDILEYVNISLDIGLLPHGSNSSFFTLISKISNPILIKDFCPISLIGVHYKIIDKILANRLAKVIDKIVSQKQSAFIVGHHILNGPLILS</sequence>
<dbReference type="GO" id="GO:0003964">
    <property type="term" value="F:RNA-directed DNA polymerase activity"/>
    <property type="evidence" value="ECO:0007669"/>
    <property type="project" value="UniProtKB-KW"/>
</dbReference>
<evidence type="ECO:0000313" key="2">
    <source>
        <dbReference type="EMBL" id="GEX52484.1"/>
    </source>
</evidence>
<dbReference type="PANTHER" id="PTHR46890">
    <property type="entry name" value="NON-LTR RETROLELEMENT REVERSE TRANSCRIPTASE-LIKE PROTEIN-RELATED"/>
    <property type="match status" value="1"/>
</dbReference>
<evidence type="ECO:0000256" key="1">
    <source>
        <dbReference type="SAM" id="MobiDB-lite"/>
    </source>
</evidence>
<keyword evidence="2" id="KW-0808">Transferase</keyword>
<accession>A0A699H5X0</accession>
<keyword evidence="2" id="KW-0695">RNA-directed DNA polymerase</keyword>
<proteinExistence type="predicted"/>
<gene>
    <name evidence="2" type="ORF">Tci_324459</name>
</gene>
<feature type="compositionally biased region" description="Polar residues" evidence="1">
    <location>
        <begin position="149"/>
        <end position="159"/>
    </location>
</feature>
<dbReference type="AlphaFoldDB" id="A0A699H5X0"/>
<dbReference type="InterPro" id="IPR052343">
    <property type="entry name" value="Retrotransposon-Effector_Assoc"/>
</dbReference>
<name>A0A699H5X0_TANCI</name>
<reference evidence="2" key="1">
    <citation type="journal article" date="2019" name="Sci. Rep.">
        <title>Draft genome of Tanacetum cinerariifolium, the natural source of mosquito coil.</title>
        <authorList>
            <person name="Yamashiro T."/>
            <person name="Shiraishi A."/>
            <person name="Satake H."/>
            <person name="Nakayama K."/>
        </authorList>
    </citation>
    <scope>NUCLEOTIDE SEQUENCE</scope>
</reference>
<keyword evidence="2" id="KW-0548">Nucleotidyltransferase</keyword>
<feature type="region of interest" description="Disordered" evidence="1">
    <location>
        <begin position="125"/>
        <end position="161"/>
    </location>
</feature>
<organism evidence="2">
    <name type="scientific">Tanacetum cinerariifolium</name>
    <name type="common">Dalmatian daisy</name>
    <name type="synonym">Chrysanthemum cinerariifolium</name>
    <dbReference type="NCBI Taxonomy" id="118510"/>
    <lineage>
        <taxon>Eukaryota</taxon>
        <taxon>Viridiplantae</taxon>
        <taxon>Streptophyta</taxon>
        <taxon>Embryophyta</taxon>
        <taxon>Tracheophyta</taxon>
        <taxon>Spermatophyta</taxon>
        <taxon>Magnoliopsida</taxon>
        <taxon>eudicotyledons</taxon>
        <taxon>Gunneridae</taxon>
        <taxon>Pentapetalae</taxon>
        <taxon>asterids</taxon>
        <taxon>campanulids</taxon>
        <taxon>Asterales</taxon>
        <taxon>Asteraceae</taxon>
        <taxon>Asteroideae</taxon>
        <taxon>Anthemideae</taxon>
        <taxon>Anthemidinae</taxon>
        <taxon>Tanacetum</taxon>
    </lineage>
</organism>
<dbReference type="EMBL" id="BKCJ010113473">
    <property type="protein sequence ID" value="GEX52484.1"/>
    <property type="molecule type" value="Genomic_DNA"/>
</dbReference>
<dbReference type="PANTHER" id="PTHR46890:SF50">
    <property type="entry name" value="RNA-DIRECTED DNA POLYMERASE, EUKARYOTA, REVERSE TRANSCRIPTASE ZINC-BINDING DOMAIN PROTEIN-RELATED"/>
    <property type="match status" value="1"/>
</dbReference>
<comment type="caution">
    <text evidence="2">The sequence shown here is derived from an EMBL/GenBank/DDBJ whole genome shotgun (WGS) entry which is preliminary data.</text>
</comment>
<protein>
    <submittedName>
        <fullName evidence="2">RNA-directed DNA polymerase, eukaryota</fullName>
    </submittedName>
</protein>